<dbReference type="InterPro" id="IPR039282">
    <property type="entry name" value="LSU"/>
</dbReference>
<evidence type="ECO:0000313" key="3">
    <source>
        <dbReference type="Proteomes" id="UP001210211"/>
    </source>
</evidence>
<evidence type="ECO:0000256" key="1">
    <source>
        <dbReference type="SAM" id="Coils"/>
    </source>
</evidence>
<proteinExistence type="predicted"/>
<dbReference type="EMBL" id="JAMRDG010000002">
    <property type="protein sequence ID" value="KAJ3690610.1"/>
    <property type="molecule type" value="Genomic_DNA"/>
</dbReference>
<evidence type="ECO:0000313" key="2">
    <source>
        <dbReference type="EMBL" id="KAJ3690610.1"/>
    </source>
</evidence>
<accession>A0AAD5ZBR8</accession>
<reference evidence="2 3" key="1">
    <citation type="journal article" date="2022" name="Cell">
        <title>Repeat-based holocentromeres influence genome architecture and karyotype evolution.</title>
        <authorList>
            <person name="Hofstatter P.G."/>
            <person name="Thangavel G."/>
            <person name="Lux T."/>
            <person name="Neumann P."/>
            <person name="Vondrak T."/>
            <person name="Novak P."/>
            <person name="Zhang M."/>
            <person name="Costa L."/>
            <person name="Castellani M."/>
            <person name="Scott A."/>
            <person name="Toegelov H."/>
            <person name="Fuchs J."/>
            <person name="Mata-Sucre Y."/>
            <person name="Dias Y."/>
            <person name="Vanzela A.L.L."/>
            <person name="Huettel B."/>
            <person name="Almeida C.C.S."/>
            <person name="Simkova H."/>
            <person name="Souza G."/>
            <person name="Pedrosa-Harand A."/>
            <person name="Macas J."/>
            <person name="Mayer K.F.X."/>
            <person name="Houben A."/>
            <person name="Marques A."/>
        </authorList>
    </citation>
    <scope>NUCLEOTIDE SEQUENCE [LARGE SCALE GENOMIC DNA]</scope>
    <source>
        <strain evidence="2">RhyTen1mFocal</strain>
    </source>
</reference>
<dbReference type="PANTHER" id="PTHR34283:SF1">
    <property type="entry name" value="PROTEIN RESPONSE TO LOW SULFUR 1"/>
    <property type="match status" value="1"/>
</dbReference>
<name>A0AAD5ZBR8_9POAL</name>
<dbReference type="GO" id="GO:0098869">
    <property type="term" value="P:cellular oxidant detoxification"/>
    <property type="evidence" value="ECO:0007669"/>
    <property type="project" value="InterPro"/>
</dbReference>
<dbReference type="AlphaFoldDB" id="A0AAD5ZBR8"/>
<dbReference type="Pfam" id="PF24980">
    <property type="entry name" value="LSU"/>
    <property type="match status" value="1"/>
</dbReference>
<gene>
    <name evidence="2" type="ORF">LUZ61_019774</name>
</gene>
<keyword evidence="1" id="KW-0175">Coiled coil</keyword>
<dbReference type="Proteomes" id="UP001210211">
    <property type="component" value="Unassembled WGS sequence"/>
</dbReference>
<organism evidence="2 3">
    <name type="scientific">Rhynchospora tenuis</name>
    <dbReference type="NCBI Taxonomy" id="198213"/>
    <lineage>
        <taxon>Eukaryota</taxon>
        <taxon>Viridiplantae</taxon>
        <taxon>Streptophyta</taxon>
        <taxon>Embryophyta</taxon>
        <taxon>Tracheophyta</taxon>
        <taxon>Spermatophyta</taxon>
        <taxon>Magnoliopsida</taxon>
        <taxon>Liliopsida</taxon>
        <taxon>Poales</taxon>
        <taxon>Cyperaceae</taxon>
        <taxon>Cyperoideae</taxon>
        <taxon>Rhynchosporeae</taxon>
        <taxon>Rhynchospora</taxon>
    </lineage>
</organism>
<comment type="caution">
    <text evidence="2">The sequence shown here is derived from an EMBL/GenBank/DDBJ whole genome shotgun (WGS) entry which is preliminary data.</text>
</comment>
<sequence>MAIKATKPIEAEAELDYLRRRNAELEKELSESREREGALMADLERTNERLRLAEEAEERLCVQLGELEAEAVEQVHLYRHHIKALSEQLELSKKVLVRSGLTAINGASLVLGD</sequence>
<protein>
    <submittedName>
        <fullName evidence="2">Uncharacterized protein</fullName>
    </submittedName>
</protein>
<feature type="coiled-coil region" evidence="1">
    <location>
        <begin position="15"/>
        <end position="70"/>
    </location>
</feature>
<keyword evidence="3" id="KW-1185">Reference proteome</keyword>
<dbReference type="PANTHER" id="PTHR34283">
    <property type="entry name" value="PROTEIN RESPONSE TO LOW SULFUR 1"/>
    <property type="match status" value="1"/>
</dbReference>